<dbReference type="Proteomes" id="UP000780875">
    <property type="component" value="Unassembled WGS sequence"/>
</dbReference>
<sequence length="174" mass="18825">MTTIYYTASSLDGFIADPDNSLDWLLSRDIDPEGLMSFGGFRAEVGAGAVGATTYQWVLDQEGDQWDASLPTWVFTHRDLAPQDGVTFTTDDVRRVHAAMTGAAAGKNIWLMGGGDLVGQFADAGLLDEVWVQYAPVVLGGGAPLLPRRLELSLEELGRNREFLCARYTVSPPG</sequence>
<keyword evidence="3" id="KW-1185">Reference proteome</keyword>
<proteinExistence type="predicted"/>
<dbReference type="InterPro" id="IPR002734">
    <property type="entry name" value="RibDG_C"/>
</dbReference>
<dbReference type="RefSeq" id="WP_224122094.1">
    <property type="nucleotide sequence ID" value="NZ_JAIQZJ010000002.1"/>
</dbReference>
<dbReference type="InterPro" id="IPR050765">
    <property type="entry name" value="Riboflavin_Biosynth_HTPR"/>
</dbReference>
<protein>
    <submittedName>
        <fullName evidence="2">Dihydrofolate reductase family protein</fullName>
    </submittedName>
</protein>
<comment type="caution">
    <text evidence="2">The sequence shown here is derived from an EMBL/GenBank/DDBJ whole genome shotgun (WGS) entry which is preliminary data.</text>
</comment>
<gene>
    <name evidence="2" type="ORF">K8U61_06050</name>
</gene>
<organism evidence="2 3">
    <name type="scientific">Nocardioides mangrovi</name>
    <dbReference type="NCBI Taxonomy" id="2874580"/>
    <lineage>
        <taxon>Bacteria</taxon>
        <taxon>Bacillati</taxon>
        <taxon>Actinomycetota</taxon>
        <taxon>Actinomycetes</taxon>
        <taxon>Propionibacteriales</taxon>
        <taxon>Nocardioidaceae</taxon>
        <taxon>Nocardioides</taxon>
    </lineage>
</organism>
<feature type="domain" description="Bacterial bifunctional deaminase-reductase C-terminal" evidence="1">
    <location>
        <begin position="4"/>
        <end position="146"/>
    </location>
</feature>
<dbReference type="Pfam" id="PF01872">
    <property type="entry name" value="RibD_C"/>
    <property type="match status" value="1"/>
</dbReference>
<evidence type="ECO:0000313" key="2">
    <source>
        <dbReference type="EMBL" id="MBZ5737718.1"/>
    </source>
</evidence>
<dbReference type="SUPFAM" id="SSF53597">
    <property type="entry name" value="Dihydrofolate reductase-like"/>
    <property type="match status" value="1"/>
</dbReference>
<name>A0ABS7U9R6_9ACTN</name>
<reference evidence="2 3" key="1">
    <citation type="submission" date="2021-09" db="EMBL/GenBank/DDBJ databases">
        <title>Whole genome sequence of Nocardioides sp. GBK3QG-3.</title>
        <authorList>
            <person name="Tuo L."/>
        </authorList>
    </citation>
    <scope>NUCLEOTIDE SEQUENCE [LARGE SCALE GENOMIC DNA]</scope>
    <source>
        <strain evidence="2 3">GBK3QG-3</strain>
    </source>
</reference>
<accession>A0ABS7U9R6</accession>
<evidence type="ECO:0000313" key="3">
    <source>
        <dbReference type="Proteomes" id="UP000780875"/>
    </source>
</evidence>
<evidence type="ECO:0000259" key="1">
    <source>
        <dbReference type="Pfam" id="PF01872"/>
    </source>
</evidence>
<dbReference type="EMBL" id="JAIQZJ010000002">
    <property type="protein sequence ID" value="MBZ5737718.1"/>
    <property type="molecule type" value="Genomic_DNA"/>
</dbReference>
<dbReference type="Gene3D" id="3.40.430.10">
    <property type="entry name" value="Dihydrofolate Reductase, subunit A"/>
    <property type="match status" value="1"/>
</dbReference>
<dbReference type="PANTHER" id="PTHR38011:SF11">
    <property type="entry name" value="2,5-DIAMINO-6-RIBOSYLAMINO-4(3H)-PYRIMIDINONE 5'-PHOSPHATE REDUCTASE"/>
    <property type="match status" value="1"/>
</dbReference>
<dbReference type="PANTHER" id="PTHR38011">
    <property type="entry name" value="DIHYDROFOLATE REDUCTASE FAMILY PROTEIN (AFU_ORTHOLOGUE AFUA_8G06820)"/>
    <property type="match status" value="1"/>
</dbReference>
<dbReference type="InterPro" id="IPR024072">
    <property type="entry name" value="DHFR-like_dom_sf"/>
</dbReference>